<dbReference type="GeneID" id="37198703"/>
<dbReference type="CDD" id="cd00051">
    <property type="entry name" value="EFh"/>
    <property type="match status" value="1"/>
</dbReference>
<dbReference type="EMBL" id="KZ824267">
    <property type="protein sequence ID" value="RAL17551.1"/>
    <property type="molecule type" value="Genomic_DNA"/>
</dbReference>
<dbReference type="InterPro" id="IPR011992">
    <property type="entry name" value="EF-hand-dom_pair"/>
</dbReference>
<dbReference type="STRING" id="1450537.A0A395IBZ2"/>
<gene>
    <name evidence="3" type="ORF">BO97DRAFT_402115</name>
</gene>
<dbReference type="InterPro" id="IPR002048">
    <property type="entry name" value="EF_hand_dom"/>
</dbReference>
<dbReference type="SUPFAM" id="SSF47473">
    <property type="entry name" value="EF-hand"/>
    <property type="match status" value="1"/>
</dbReference>
<dbReference type="InterPro" id="IPR018247">
    <property type="entry name" value="EF_Hand_1_Ca_BS"/>
</dbReference>
<evidence type="ECO:0000313" key="4">
    <source>
        <dbReference type="Proteomes" id="UP000248961"/>
    </source>
</evidence>
<dbReference type="OrthoDB" id="26525at2759"/>
<dbReference type="RefSeq" id="XP_025556705.1">
    <property type="nucleotide sequence ID" value="XM_025694414.1"/>
</dbReference>
<dbReference type="VEuPathDB" id="FungiDB:BO97DRAFT_402115"/>
<keyword evidence="1" id="KW-0106">Calcium</keyword>
<dbReference type="Proteomes" id="UP000248961">
    <property type="component" value="Unassembled WGS sequence"/>
</dbReference>
<dbReference type="GO" id="GO:0005509">
    <property type="term" value="F:calcium ion binding"/>
    <property type="evidence" value="ECO:0007669"/>
    <property type="project" value="InterPro"/>
</dbReference>
<dbReference type="Gene3D" id="1.10.238.10">
    <property type="entry name" value="EF-hand"/>
    <property type="match status" value="1"/>
</dbReference>
<evidence type="ECO:0000259" key="2">
    <source>
        <dbReference type="PROSITE" id="PS50222"/>
    </source>
</evidence>
<dbReference type="PROSITE" id="PS00018">
    <property type="entry name" value="EF_HAND_1"/>
    <property type="match status" value="1"/>
</dbReference>
<dbReference type="Pfam" id="PF13499">
    <property type="entry name" value="EF-hand_7"/>
    <property type="match status" value="1"/>
</dbReference>
<evidence type="ECO:0000313" key="3">
    <source>
        <dbReference type="EMBL" id="RAL17551.1"/>
    </source>
</evidence>
<dbReference type="PROSITE" id="PS50222">
    <property type="entry name" value="EF_HAND_2"/>
    <property type="match status" value="2"/>
</dbReference>
<proteinExistence type="predicted"/>
<feature type="domain" description="EF-hand" evidence="2">
    <location>
        <begin position="7"/>
        <end position="42"/>
    </location>
</feature>
<organism evidence="3 4">
    <name type="scientific">Aspergillus homomorphus (strain CBS 101889)</name>
    <dbReference type="NCBI Taxonomy" id="1450537"/>
    <lineage>
        <taxon>Eukaryota</taxon>
        <taxon>Fungi</taxon>
        <taxon>Dikarya</taxon>
        <taxon>Ascomycota</taxon>
        <taxon>Pezizomycotina</taxon>
        <taxon>Eurotiomycetes</taxon>
        <taxon>Eurotiomycetidae</taxon>
        <taxon>Eurotiales</taxon>
        <taxon>Aspergillaceae</taxon>
        <taxon>Aspergillus</taxon>
        <taxon>Aspergillus subgen. Circumdati</taxon>
    </lineage>
</organism>
<dbReference type="AlphaFoldDB" id="A0A395IBZ2"/>
<evidence type="ECO:0000256" key="1">
    <source>
        <dbReference type="ARBA" id="ARBA00022837"/>
    </source>
</evidence>
<sequence length="76" mass="9107">MPRYTRQEINKWKEVFSRINTNGDRFIEPYELIAAAKEDGLEMSDEEAREWLKDLDCNDNGKVEFSEFIKRFGERT</sequence>
<dbReference type="SMART" id="SM00054">
    <property type="entry name" value="EFh"/>
    <property type="match status" value="2"/>
</dbReference>
<name>A0A395IBZ2_ASPHC</name>
<feature type="domain" description="EF-hand" evidence="2">
    <location>
        <begin position="43"/>
        <end position="76"/>
    </location>
</feature>
<protein>
    <submittedName>
        <fullName evidence="3">EF-hand</fullName>
    </submittedName>
</protein>
<accession>A0A395IBZ2</accession>
<reference evidence="3 4" key="1">
    <citation type="submission" date="2018-02" db="EMBL/GenBank/DDBJ databases">
        <title>The genomes of Aspergillus section Nigri reveals drivers in fungal speciation.</title>
        <authorList>
            <consortium name="DOE Joint Genome Institute"/>
            <person name="Vesth T.C."/>
            <person name="Nybo J."/>
            <person name="Theobald S."/>
            <person name="Brandl J."/>
            <person name="Frisvad J.C."/>
            <person name="Nielsen K.F."/>
            <person name="Lyhne E.K."/>
            <person name="Kogle M.E."/>
            <person name="Kuo A."/>
            <person name="Riley R."/>
            <person name="Clum A."/>
            <person name="Nolan M."/>
            <person name="Lipzen A."/>
            <person name="Salamov A."/>
            <person name="Henrissat B."/>
            <person name="Wiebenga A."/>
            <person name="De vries R.P."/>
            <person name="Grigoriev I.V."/>
            <person name="Mortensen U.H."/>
            <person name="Andersen M.R."/>
            <person name="Baker S.E."/>
        </authorList>
    </citation>
    <scope>NUCLEOTIDE SEQUENCE [LARGE SCALE GENOMIC DNA]</scope>
    <source>
        <strain evidence="3 4">CBS 101889</strain>
    </source>
</reference>
<keyword evidence="4" id="KW-1185">Reference proteome</keyword>